<feature type="transmembrane region" description="Helical" evidence="9">
    <location>
        <begin position="204"/>
        <end position="225"/>
    </location>
</feature>
<sequence>MNNFMDWLQNTVMPPMAKVGNNKYLVSIRNGLVLTLPAIISGSIFLILGNIPIPAWTNLIKPYMNMISVAVNGSFSIISLLAAIGIGFELAKALGIDAISGAGLSTMAFVIVSFDDKFKLDTNNFSSSGLFTAIITAMISVTIFNFFIKKNIIIKLPEGVPTAVSNSFVSLLPGFAILLLFWFIRMPLNIDINQVIQAIFHPLLFAMNTLPGILVYTFLVSILWVCGIHGDMTLEGIADPIFLQFLASNATAFAHHQPLPYATAAGFSSLMVNVGGTGATITLVVLMLFSKSKTYRDLGRVAFPGAMFEINEPVIFGFPIVMNPLTMIPFIVIPLILATGSYLLITMGLMRAPLAMVPWTMPPIIGPLMATGWDWRAAVWSAIELVLAGGMYYPFFKVAEKQMLAKEKSQDAEAAKAAAESGTEVEGATQA</sequence>
<feature type="transmembrane region" description="Helical" evidence="9">
    <location>
        <begin position="160"/>
        <end position="184"/>
    </location>
</feature>
<proteinExistence type="predicted"/>
<organism evidence="11 12">
    <name type="scientific">Companilactobacillus kimchiensis</name>
    <dbReference type="NCBI Taxonomy" id="993692"/>
    <lineage>
        <taxon>Bacteria</taxon>
        <taxon>Bacillati</taxon>
        <taxon>Bacillota</taxon>
        <taxon>Bacilli</taxon>
        <taxon>Lactobacillales</taxon>
        <taxon>Lactobacillaceae</taxon>
        <taxon>Companilactobacillus</taxon>
    </lineage>
</organism>
<dbReference type="Pfam" id="PF02378">
    <property type="entry name" value="PTS_EIIC"/>
    <property type="match status" value="1"/>
</dbReference>
<keyword evidence="7 8" id="KW-0472">Membrane</keyword>
<evidence type="ECO:0000256" key="3">
    <source>
        <dbReference type="ARBA" id="ARBA00022475"/>
    </source>
</evidence>
<keyword evidence="3 8" id="KW-1003">Cell membrane</keyword>
<dbReference type="PIRSF" id="PIRSF006351">
    <property type="entry name" value="PTS_EIIC-Cellobiose"/>
    <property type="match status" value="1"/>
</dbReference>
<dbReference type="Proteomes" id="UP000051006">
    <property type="component" value="Unassembled WGS sequence"/>
</dbReference>
<evidence type="ECO:0000256" key="6">
    <source>
        <dbReference type="ARBA" id="ARBA00022989"/>
    </source>
</evidence>
<dbReference type="GO" id="GO:0005886">
    <property type="term" value="C:plasma membrane"/>
    <property type="evidence" value="ECO:0007669"/>
    <property type="project" value="UniProtKB-SubCell"/>
</dbReference>
<comment type="function">
    <text evidence="8">The phosphoenolpyruvate-dependent sugar phosphotransferase system (PTS), a major carbohydrate active -transport system, catalyzes the phosphorylation of incoming sugar substrates concomitant with their translocation across the cell membrane.</text>
</comment>
<dbReference type="InterPro" id="IPR003352">
    <property type="entry name" value="PTS_EIIC"/>
</dbReference>
<dbReference type="NCBIfam" id="TIGR00410">
    <property type="entry name" value="lacE"/>
    <property type="match status" value="1"/>
</dbReference>
<dbReference type="GO" id="GO:1901264">
    <property type="term" value="P:carbohydrate derivative transport"/>
    <property type="evidence" value="ECO:0007669"/>
    <property type="project" value="TreeGrafter"/>
</dbReference>
<feature type="transmembrane region" description="Helical" evidence="9">
    <location>
        <begin position="377"/>
        <end position="396"/>
    </location>
</feature>
<evidence type="ECO:0000256" key="7">
    <source>
        <dbReference type="ARBA" id="ARBA00023136"/>
    </source>
</evidence>
<dbReference type="InterPro" id="IPR051088">
    <property type="entry name" value="PTS_Sugar-EIIC/EIIB"/>
</dbReference>
<feature type="domain" description="PTS EIIC type-3" evidence="10">
    <location>
        <begin position="8"/>
        <end position="395"/>
    </location>
</feature>
<reference evidence="11 12" key="1">
    <citation type="journal article" date="2015" name="Genome Announc.">
        <title>Expanding the biotechnology potential of lactobacilli through comparative genomics of 213 strains and associated genera.</title>
        <authorList>
            <person name="Sun Z."/>
            <person name="Harris H.M."/>
            <person name="McCann A."/>
            <person name="Guo C."/>
            <person name="Argimon S."/>
            <person name="Zhang W."/>
            <person name="Yang X."/>
            <person name="Jeffery I.B."/>
            <person name="Cooney J.C."/>
            <person name="Kagawa T.F."/>
            <person name="Liu W."/>
            <person name="Song Y."/>
            <person name="Salvetti E."/>
            <person name="Wrobel A."/>
            <person name="Rasinkangas P."/>
            <person name="Parkhill J."/>
            <person name="Rea M.C."/>
            <person name="O'Sullivan O."/>
            <person name="Ritari J."/>
            <person name="Douillard F.P."/>
            <person name="Paul Ross R."/>
            <person name="Yang R."/>
            <person name="Briner A.E."/>
            <person name="Felis G.E."/>
            <person name="de Vos W.M."/>
            <person name="Barrangou R."/>
            <person name="Klaenhammer T.R."/>
            <person name="Caufield P.W."/>
            <person name="Cui Y."/>
            <person name="Zhang H."/>
            <person name="O'Toole P.W."/>
        </authorList>
    </citation>
    <scope>NUCLEOTIDE SEQUENCE [LARGE SCALE GENOMIC DNA]</scope>
    <source>
        <strain evidence="11 12">DSM 24716</strain>
    </source>
</reference>
<evidence type="ECO:0000259" key="10">
    <source>
        <dbReference type="PROSITE" id="PS51105"/>
    </source>
</evidence>
<evidence type="ECO:0000256" key="9">
    <source>
        <dbReference type="SAM" id="Phobius"/>
    </source>
</evidence>
<keyword evidence="2 8" id="KW-0813">Transport</keyword>
<feature type="transmembrane region" description="Helical" evidence="9">
    <location>
        <begin position="327"/>
        <end position="345"/>
    </location>
</feature>
<dbReference type="PANTHER" id="PTHR33989:SF4">
    <property type="entry name" value="PTS SYSTEM N,N'-DIACETYLCHITOBIOSE-SPECIFIC EIIC COMPONENT"/>
    <property type="match status" value="1"/>
</dbReference>
<evidence type="ECO:0000313" key="12">
    <source>
        <dbReference type="Proteomes" id="UP000051006"/>
    </source>
</evidence>
<dbReference type="PANTHER" id="PTHR33989">
    <property type="match status" value="1"/>
</dbReference>
<evidence type="ECO:0000256" key="5">
    <source>
        <dbReference type="ARBA" id="ARBA00022692"/>
    </source>
</evidence>
<evidence type="ECO:0000256" key="1">
    <source>
        <dbReference type="ARBA" id="ARBA00004651"/>
    </source>
</evidence>
<keyword evidence="6 9" id="KW-1133">Transmembrane helix</keyword>
<dbReference type="GO" id="GO:0008982">
    <property type="term" value="F:protein-N(PI)-phosphohistidine-sugar phosphotransferase activity"/>
    <property type="evidence" value="ECO:0007669"/>
    <property type="project" value="UniProtKB-UniRule"/>
</dbReference>
<evidence type="ECO:0000256" key="8">
    <source>
        <dbReference type="PIRNR" id="PIRNR006351"/>
    </source>
</evidence>
<evidence type="ECO:0000256" key="2">
    <source>
        <dbReference type="ARBA" id="ARBA00022448"/>
    </source>
</evidence>
<dbReference type="InterPro" id="IPR004796">
    <property type="entry name" value="PTS_IIC_cello"/>
</dbReference>
<dbReference type="InterPro" id="IPR004501">
    <property type="entry name" value="PTS_EIIC_3"/>
</dbReference>
<dbReference type="OrthoDB" id="1550290at2"/>
<protein>
    <recommendedName>
        <fullName evidence="8">Permease IIC component</fullName>
    </recommendedName>
</protein>
<feature type="transmembrane region" description="Helical" evidence="9">
    <location>
        <begin position="93"/>
        <end position="114"/>
    </location>
</feature>
<name>A0A0R2LCU8_9LACO</name>
<evidence type="ECO:0000256" key="4">
    <source>
        <dbReference type="ARBA" id="ARBA00022597"/>
    </source>
</evidence>
<keyword evidence="5 9" id="KW-0812">Transmembrane</keyword>
<feature type="transmembrane region" description="Helical" evidence="9">
    <location>
        <begin position="267"/>
        <end position="289"/>
    </location>
</feature>
<dbReference type="PATRIC" id="fig|993692.3.peg.2363"/>
<dbReference type="PROSITE" id="PS51105">
    <property type="entry name" value="PTS_EIIC_TYPE_3"/>
    <property type="match status" value="1"/>
</dbReference>
<accession>A0A0R2LCU8</accession>
<evidence type="ECO:0000313" key="11">
    <source>
        <dbReference type="EMBL" id="KRN99714.1"/>
    </source>
</evidence>
<comment type="subcellular location">
    <subcellularLocation>
        <location evidence="1">Cell membrane</location>
        <topology evidence="1">Multi-pass membrane protein</topology>
    </subcellularLocation>
</comment>
<keyword evidence="12" id="KW-1185">Reference proteome</keyword>
<dbReference type="EMBL" id="JQCF01000007">
    <property type="protein sequence ID" value="KRN99714.1"/>
    <property type="molecule type" value="Genomic_DNA"/>
</dbReference>
<dbReference type="GO" id="GO:0009401">
    <property type="term" value="P:phosphoenolpyruvate-dependent sugar phosphotransferase system"/>
    <property type="evidence" value="ECO:0007669"/>
    <property type="project" value="InterPro"/>
</dbReference>
<dbReference type="RefSeq" id="WP_057880434.1">
    <property type="nucleotide sequence ID" value="NZ_JQCF01000007.1"/>
</dbReference>
<dbReference type="AlphaFoldDB" id="A0A0R2LCU8"/>
<dbReference type="STRING" id="993692.IV57_GL002319"/>
<gene>
    <name evidence="11" type="ORF">IV57_GL002319</name>
</gene>
<feature type="transmembrane region" description="Helical" evidence="9">
    <location>
        <begin position="63"/>
        <end position="86"/>
    </location>
</feature>
<feature type="transmembrane region" description="Helical" evidence="9">
    <location>
        <begin position="31"/>
        <end position="51"/>
    </location>
</feature>
<comment type="caution">
    <text evidence="11">The sequence shown here is derived from an EMBL/GenBank/DDBJ whole genome shotgun (WGS) entry which is preliminary data.</text>
</comment>
<feature type="transmembrane region" description="Helical" evidence="9">
    <location>
        <begin position="126"/>
        <end position="148"/>
    </location>
</feature>
<keyword evidence="4 8" id="KW-0762">Sugar transport</keyword>